<dbReference type="InterPro" id="IPR016089">
    <property type="entry name" value="Chalcone_isomerase_bundle_sf"/>
</dbReference>
<dbReference type="SMR" id="A9S050"/>
<proteinExistence type="predicted"/>
<dbReference type="Gene3D" id="1.10.890.20">
    <property type="match status" value="1"/>
</dbReference>
<gene>
    <name evidence="1" type="ORF">PHYPA_000270</name>
</gene>
<evidence type="ECO:0000313" key="3">
    <source>
        <dbReference type="Proteomes" id="UP000006727"/>
    </source>
</evidence>
<evidence type="ECO:0000313" key="1">
    <source>
        <dbReference type="EMBL" id="PNR61846.1"/>
    </source>
</evidence>
<dbReference type="AlphaFoldDB" id="A9S050"/>
<dbReference type="HOGENOM" id="CLU_1436642_0_0_1"/>
<accession>A9S050</accession>
<dbReference type="InParanoid" id="A9S050"/>
<dbReference type="PaxDb" id="3218-PP1S38_403V6.1"/>
<organism evidence="1">
    <name type="scientific">Physcomitrium patens</name>
    <name type="common">Spreading-leaved earth moss</name>
    <name type="synonym">Physcomitrella patens</name>
    <dbReference type="NCBI Taxonomy" id="3218"/>
    <lineage>
        <taxon>Eukaryota</taxon>
        <taxon>Viridiplantae</taxon>
        <taxon>Streptophyta</taxon>
        <taxon>Embryophyta</taxon>
        <taxon>Bryophyta</taxon>
        <taxon>Bryophytina</taxon>
        <taxon>Bryopsida</taxon>
        <taxon>Funariidae</taxon>
        <taxon>Funariales</taxon>
        <taxon>Funariaceae</taxon>
        <taxon>Physcomitrium</taxon>
    </lineage>
</organism>
<name>A9S050_PHYPA</name>
<dbReference type="EnsemblPlants" id="Pp3c1_6310V3.1">
    <property type="protein sequence ID" value="PAC:32968029.CDS.1"/>
    <property type="gene ID" value="Pp3c1_6310"/>
</dbReference>
<keyword evidence="3" id="KW-1185">Reference proteome</keyword>
<dbReference type="Gramene" id="Pp3c1_6310V3.1">
    <property type="protein sequence ID" value="PAC:32968029.CDS.1"/>
    <property type="gene ID" value="Pp3c1_6310"/>
</dbReference>
<reference evidence="1 3" key="1">
    <citation type="journal article" date="2008" name="Science">
        <title>The Physcomitrella genome reveals evolutionary insights into the conquest of land by plants.</title>
        <authorList>
            <person name="Rensing S."/>
            <person name="Lang D."/>
            <person name="Zimmer A."/>
            <person name="Terry A."/>
            <person name="Salamov A."/>
            <person name="Shapiro H."/>
            <person name="Nishiyama T."/>
            <person name="Perroud P.-F."/>
            <person name="Lindquist E."/>
            <person name="Kamisugi Y."/>
            <person name="Tanahashi T."/>
            <person name="Sakakibara K."/>
            <person name="Fujita T."/>
            <person name="Oishi K."/>
            <person name="Shin-I T."/>
            <person name="Kuroki Y."/>
            <person name="Toyoda A."/>
            <person name="Suzuki Y."/>
            <person name="Hashimoto A."/>
            <person name="Yamaguchi K."/>
            <person name="Sugano A."/>
            <person name="Kohara Y."/>
            <person name="Fujiyama A."/>
            <person name="Anterola A."/>
            <person name="Aoki S."/>
            <person name="Ashton N."/>
            <person name="Barbazuk W.B."/>
            <person name="Barker E."/>
            <person name="Bennetzen J."/>
            <person name="Bezanilla M."/>
            <person name="Blankenship R."/>
            <person name="Cho S.H."/>
            <person name="Dutcher S."/>
            <person name="Estelle M."/>
            <person name="Fawcett J.A."/>
            <person name="Gundlach H."/>
            <person name="Hanada K."/>
            <person name="Heyl A."/>
            <person name="Hicks K.A."/>
            <person name="Hugh J."/>
            <person name="Lohr M."/>
            <person name="Mayer K."/>
            <person name="Melkozernov A."/>
            <person name="Murata T."/>
            <person name="Nelson D."/>
            <person name="Pils B."/>
            <person name="Prigge M."/>
            <person name="Reiss B."/>
            <person name="Renner T."/>
            <person name="Rombauts S."/>
            <person name="Rushton P."/>
            <person name="Sanderfoot A."/>
            <person name="Schween G."/>
            <person name="Shiu S.-H."/>
            <person name="Stueber K."/>
            <person name="Theodoulou F.L."/>
            <person name="Tu H."/>
            <person name="Van de Peer Y."/>
            <person name="Verrier P.J."/>
            <person name="Waters E."/>
            <person name="Wood A."/>
            <person name="Yang L."/>
            <person name="Cove D."/>
            <person name="Cuming A."/>
            <person name="Hasebe M."/>
            <person name="Lucas S."/>
            <person name="Mishler D.B."/>
            <person name="Reski R."/>
            <person name="Grigoriev I."/>
            <person name="Quatrano R.S."/>
            <person name="Boore J.L."/>
        </authorList>
    </citation>
    <scope>NUCLEOTIDE SEQUENCE [LARGE SCALE GENOMIC DNA]</scope>
    <source>
        <strain evidence="2 3">cv. Gransden 2004</strain>
    </source>
</reference>
<dbReference type="Proteomes" id="UP000006727">
    <property type="component" value="Chromosome 1"/>
</dbReference>
<reference evidence="1 3" key="2">
    <citation type="journal article" date="2018" name="Plant J.">
        <title>The Physcomitrella patens chromosome-scale assembly reveals moss genome structure and evolution.</title>
        <authorList>
            <person name="Lang D."/>
            <person name="Ullrich K.K."/>
            <person name="Murat F."/>
            <person name="Fuchs J."/>
            <person name="Jenkins J."/>
            <person name="Haas F.B."/>
            <person name="Piednoel M."/>
            <person name="Gundlach H."/>
            <person name="Van Bel M."/>
            <person name="Meyberg R."/>
            <person name="Vives C."/>
            <person name="Morata J."/>
            <person name="Symeonidi A."/>
            <person name="Hiss M."/>
            <person name="Muchero W."/>
            <person name="Kamisugi Y."/>
            <person name="Saleh O."/>
            <person name="Blanc G."/>
            <person name="Decker E.L."/>
            <person name="van Gessel N."/>
            <person name="Grimwood J."/>
            <person name="Hayes R.D."/>
            <person name="Graham S.W."/>
            <person name="Gunter L.E."/>
            <person name="McDaniel S.F."/>
            <person name="Hoernstein S.N.W."/>
            <person name="Larsson A."/>
            <person name="Li F.W."/>
            <person name="Perroud P.F."/>
            <person name="Phillips J."/>
            <person name="Ranjan P."/>
            <person name="Rokshar D.S."/>
            <person name="Rothfels C.J."/>
            <person name="Schneider L."/>
            <person name="Shu S."/>
            <person name="Stevenson D.W."/>
            <person name="Thummler F."/>
            <person name="Tillich M."/>
            <person name="Villarreal Aguilar J.C."/>
            <person name="Widiez T."/>
            <person name="Wong G.K."/>
            <person name="Wymore A."/>
            <person name="Zhang Y."/>
            <person name="Zimmer A.D."/>
            <person name="Quatrano R.S."/>
            <person name="Mayer K.F.X."/>
            <person name="Goodstein D."/>
            <person name="Casacuberta J.M."/>
            <person name="Vandepoele K."/>
            <person name="Reski R."/>
            <person name="Cuming A.C."/>
            <person name="Tuskan G.A."/>
            <person name="Maumus F."/>
            <person name="Salse J."/>
            <person name="Schmutz J."/>
            <person name="Rensing S.A."/>
        </authorList>
    </citation>
    <scope>NUCLEOTIDE SEQUENCE [LARGE SCALE GENOMIC DNA]</scope>
    <source>
        <strain evidence="2 3">cv. Gransden 2004</strain>
    </source>
</reference>
<sequence>MGPQVVNVEGIDFATKFTAMGFYAEPRISEPLQKWKGKAASELVEDDSDFHKELIQATCVGKGREGRGPGSMLRQKKDAQAMSLLPLIGFAPTKHLSRSKLQDWININLIELIIVALWIKMLQHGCFVLTFVFKISAKEALIQSPLYFSTHLLYLQPHFHLQMSIGIKISLWIQFPKFDNIFYRILFLV</sequence>
<protein>
    <submittedName>
        <fullName evidence="1 2">Uncharacterized protein</fullName>
    </submittedName>
</protein>
<evidence type="ECO:0000313" key="2">
    <source>
        <dbReference type="EnsemblPlants" id="PAC:32968029.CDS.1"/>
    </source>
</evidence>
<reference evidence="2" key="3">
    <citation type="submission" date="2020-12" db="UniProtKB">
        <authorList>
            <consortium name="EnsemblPlants"/>
        </authorList>
    </citation>
    <scope>IDENTIFICATION</scope>
</reference>
<dbReference type="EMBL" id="ABEU02000001">
    <property type="protein sequence ID" value="PNR61846.1"/>
    <property type="molecule type" value="Genomic_DNA"/>
</dbReference>